<name>A0A2W5DIY9_9BURK</name>
<comment type="caution">
    <text evidence="1">The sequence shown here is derived from an EMBL/GenBank/DDBJ whole genome shotgun (WGS) entry which is preliminary data.</text>
</comment>
<dbReference type="AlphaFoldDB" id="A0A2W5DIY9"/>
<dbReference type="Proteomes" id="UP000249633">
    <property type="component" value="Unassembled WGS sequence"/>
</dbReference>
<organism evidence="1 2">
    <name type="scientific">Roseateles depolymerans</name>
    <dbReference type="NCBI Taxonomy" id="76731"/>
    <lineage>
        <taxon>Bacteria</taxon>
        <taxon>Pseudomonadati</taxon>
        <taxon>Pseudomonadota</taxon>
        <taxon>Betaproteobacteria</taxon>
        <taxon>Burkholderiales</taxon>
        <taxon>Sphaerotilaceae</taxon>
        <taxon>Roseateles</taxon>
    </lineage>
</organism>
<evidence type="ECO:0000313" key="2">
    <source>
        <dbReference type="Proteomes" id="UP000249633"/>
    </source>
</evidence>
<gene>
    <name evidence="1" type="ORF">DI603_17840</name>
</gene>
<proteinExistence type="predicted"/>
<dbReference type="EMBL" id="QFOD01000019">
    <property type="protein sequence ID" value="PZP29077.1"/>
    <property type="molecule type" value="Genomic_DNA"/>
</dbReference>
<accession>A0A2W5DIY9</accession>
<protein>
    <submittedName>
        <fullName evidence="1">Uncharacterized protein</fullName>
    </submittedName>
</protein>
<sequence length="137" mass="14828">MAGWAPPTPGDIVWCHFPNLPRRTPGPKPRPALVCDVTTREDGLSVTVAYGTSQGLNKLHSGEFTITKQAQPAAYSTAGLSFDTKFDFRQRVELPWNDDYFAVPPNAPHGQHPKLGSLHASMGRIASTAFQATQGTP</sequence>
<evidence type="ECO:0000313" key="1">
    <source>
        <dbReference type="EMBL" id="PZP29077.1"/>
    </source>
</evidence>
<reference evidence="1 2" key="1">
    <citation type="submission" date="2017-08" db="EMBL/GenBank/DDBJ databases">
        <title>Infants hospitalized years apart are colonized by the same room-sourced microbial strains.</title>
        <authorList>
            <person name="Brooks B."/>
            <person name="Olm M.R."/>
            <person name="Firek B.A."/>
            <person name="Baker R."/>
            <person name="Thomas B.C."/>
            <person name="Morowitz M.J."/>
            <person name="Banfield J.F."/>
        </authorList>
    </citation>
    <scope>NUCLEOTIDE SEQUENCE [LARGE SCALE GENOMIC DNA]</scope>
    <source>
        <strain evidence="1">S2_012_000_R2_81</strain>
    </source>
</reference>